<dbReference type="GO" id="GO:0030288">
    <property type="term" value="C:outer membrane-bounded periplasmic space"/>
    <property type="evidence" value="ECO:0007669"/>
    <property type="project" value="InterPro"/>
</dbReference>
<name>A0A919BJ77_9GAMM</name>
<dbReference type="InterPro" id="IPR005534">
    <property type="entry name" value="Curli_assmbl/transp-comp_CsgG"/>
</dbReference>
<keyword evidence="1" id="KW-0732">Signal</keyword>
<sequence>MLLNQKAKKTNYAKWGKITLFPAILTMLTACMSTSPTMGGSSGNVVTGGAGGSNTANHNSGLEKCTTPLGTLSVFEDTSLTWWVDYRKRYPNLGSTIPVIRLMLQQSNCFVVVERGQAMNAMNRERQLMQSGQLRQGSNLGGAQMVAADYTISPEIQFAAKGTQGLKAVGASLLGSFGSIIGGGLSKNEASTTLLLIDNRSGVQVSAAIGSAGNYDFSLFGGLFSGGFAGASGFSNSPEGKIITAAFADSYNQMVKALRQYKAQEVEGGLGKGGQLTVGGASDQTPIATNTAHIVAAPKPVPVVVHKTSIKTNNVVRNRSYEFEVDEYDEDAMNDYYRSLKSVNEMASGLATISMSNSNQQYKDMAATGMQMFFDKLATSKIELESWPLSAKQQAWQVLGKKIEKYNKMFEKHRKSLLLNKSLDSRVADILNSIELITKETLFGA</sequence>
<proteinExistence type="predicted"/>
<evidence type="ECO:0000313" key="3">
    <source>
        <dbReference type="Proteomes" id="UP000623842"/>
    </source>
</evidence>
<evidence type="ECO:0008006" key="4">
    <source>
        <dbReference type="Google" id="ProtNLM"/>
    </source>
</evidence>
<feature type="signal peptide" evidence="1">
    <location>
        <begin position="1"/>
        <end position="32"/>
    </location>
</feature>
<dbReference type="AlphaFoldDB" id="A0A919BJ77"/>
<protein>
    <recommendedName>
        <fullName evidence="4">Curli production assembly/transport component CsgG</fullName>
    </recommendedName>
</protein>
<dbReference type="Proteomes" id="UP000623842">
    <property type="component" value="Unassembled WGS sequence"/>
</dbReference>
<feature type="chain" id="PRO_5037379078" description="Curli production assembly/transport component CsgG" evidence="1">
    <location>
        <begin position="33"/>
        <end position="445"/>
    </location>
</feature>
<dbReference type="Pfam" id="PF03783">
    <property type="entry name" value="CsgG"/>
    <property type="match status" value="1"/>
</dbReference>
<keyword evidence="3" id="KW-1185">Reference proteome</keyword>
<gene>
    <name evidence="2" type="ORF">GCM10017161_19110</name>
</gene>
<comment type="caution">
    <text evidence="2">The sequence shown here is derived from an EMBL/GenBank/DDBJ whole genome shotgun (WGS) entry which is preliminary data.</text>
</comment>
<evidence type="ECO:0000313" key="2">
    <source>
        <dbReference type="EMBL" id="GHF91445.1"/>
    </source>
</evidence>
<reference evidence="2" key="1">
    <citation type="journal article" date="2014" name="Int. J. Syst. Evol. Microbiol.">
        <title>Complete genome sequence of Corynebacterium casei LMG S-19264T (=DSM 44701T), isolated from a smear-ripened cheese.</title>
        <authorList>
            <consortium name="US DOE Joint Genome Institute (JGI-PGF)"/>
            <person name="Walter F."/>
            <person name="Albersmeier A."/>
            <person name="Kalinowski J."/>
            <person name="Ruckert C."/>
        </authorList>
    </citation>
    <scope>NUCLEOTIDE SEQUENCE</scope>
    <source>
        <strain evidence="2">KCTC 42731</strain>
    </source>
</reference>
<dbReference type="PROSITE" id="PS51257">
    <property type="entry name" value="PROKAR_LIPOPROTEIN"/>
    <property type="match status" value="1"/>
</dbReference>
<evidence type="ECO:0000256" key="1">
    <source>
        <dbReference type="SAM" id="SignalP"/>
    </source>
</evidence>
<accession>A0A919BJ77</accession>
<dbReference type="EMBL" id="BNCK01000004">
    <property type="protein sequence ID" value="GHF91445.1"/>
    <property type="molecule type" value="Genomic_DNA"/>
</dbReference>
<dbReference type="RefSeq" id="WP_189769745.1">
    <property type="nucleotide sequence ID" value="NZ_BNCK01000004.1"/>
</dbReference>
<reference evidence="2" key="2">
    <citation type="submission" date="2020-09" db="EMBL/GenBank/DDBJ databases">
        <authorList>
            <person name="Sun Q."/>
            <person name="Kim S."/>
        </authorList>
    </citation>
    <scope>NUCLEOTIDE SEQUENCE</scope>
    <source>
        <strain evidence="2">KCTC 42731</strain>
    </source>
</reference>
<organism evidence="2 3">
    <name type="scientific">Thalassotalea marina</name>
    <dbReference type="NCBI Taxonomy" id="1673741"/>
    <lineage>
        <taxon>Bacteria</taxon>
        <taxon>Pseudomonadati</taxon>
        <taxon>Pseudomonadota</taxon>
        <taxon>Gammaproteobacteria</taxon>
        <taxon>Alteromonadales</taxon>
        <taxon>Colwelliaceae</taxon>
        <taxon>Thalassotalea</taxon>
    </lineage>
</organism>